<evidence type="ECO:0000256" key="4">
    <source>
        <dbReference type="ARBA" id="ARBA00022807"/>
    </source>
</evidence>
<keyword evidence="3" id="KW-0378">Hydrolase</keyword>
<dbReference type="AlphaFoldDB" id="A0A1G2QF91"/>
<evidence type="ECO:0000256" key="1">
    <source>
        <dbReference type="ARBA" id="ARBA00007074"/>
    </source>
</evidence>
<dbReference type="PANTHER" id="PTHR47053">
    <property type="entry name" value="MUREIN DD-ENDOPEPTIDASE MEPH-RELATED"/>
    <property type="match status" value="1"/>
</dbReference>
<dbReference type="SUPFAM" id="SSF54001">
    <property type="entry name" value="Cysteine proteinases"/>
    <property type="match status" value="1"/>
</dbReference>
<dbReference type="Gene3D" id="3.90.1720.10">
    <property type="entry name" value="endopeptidase domain like (from Nostoc punctiforme)"/>
    <property type="match status" value="1"/>
</dbReference>
<dbReference type="GO" id="GO:0008234">
    <property type="term" value="F:cysteine-type peptidase activity"/>
    <property type="evidence" value="ECO:0007669"/>
    <property type="project" value="UniProtKB-KW"/>
</dbReference>
<evidence type="ECO:0000313" key="7">
    <source>
        <dbReference type="Proteomes" id="UP000176222"/>
    </source>
</evidence>
<dbReference type="InterPro" id="IPR038765">
    <property type="entry name" value="Papain-like_cys_pep_sf"/>
</dbReference>
<dbReference type="Pfam" id="PF00877">
    <property type="entry name" value="NLPC_P60"/>
    <property type="match status" value="1"/>
</dbReference>
<dbReference type="EMBL" id="MHTH01000006">
    <property type="protein sequence ID" value="OHA59048.1"/>
    <property type="molecule type" value="Genomic_DNA"/>
</dbReference>
<name>A0A1G2QF91_9BACT</name>
<keyword evidence="2" id="KW-0645">Protease</keyword>
<dbReference type="PROSITE" id="PS51935">
    <property type="entry name" value="NLPC_P60"/>
    <property type="match status" value="1"/>
</dbReference>
<proteinExistence type="inferred from homology"/>
<accession>A0A1G2QF91</accession>
<keyword evidence="4" id="KW-0788">Thiol protease</keyword>
<evidence type="ECO:0000256" key="3">
    <source>
        <dbReference type="ARBA" id="ARBA00022801"/>
    </source>
</evidence>
<dbReference type="InterPro" id="IPR051202">
    <property type="entry name" value="Peptidase_C40"/>
</dbReference>
<sequence length="144" mass="16337">MNKKITKIISLAENLIGTPYHYGASTSDQTIFDCSSFIQYIFKTGAEIELPRSAILQAGYEQGQEIDPSQPENFQPGDLLFMRGSQGHYRDEFFNDRPIDIGHVALFIGNDEIIHSAGGEKNKVIKESAKQFYKKINFVKRFII</sequence>
<evidence type="ECO:0000259" key="5">
    <source>
        <dbReference type="PROSITE" id="PS51935"/>
    </source>
</evidence>
<reference evidence="6 7" key="1">
    <citation type="journal article" date="2016" name="Nat. Commun.">
        <title>Thousands of microbial genomes shed light on interconnected biogeochemical processes in an aquifer system.</title>
        <authorList>
            <person name="Anantharaman K."/>
            <person name="Brown C.T."/>
            <person name="Hug L.A."/>
            <person name="Sharon I."/>
            <person name="Castelle C.J."/>
            <person name="Probst A.J."/>
            <person name="Thomas B.C."/>
            <person name="Singh A."/>
            <person name="Wilkins M.J."/>
            <person name="Karaoz U."/>
            <person name="Brodie E.L."/>
            <person name="Williams K.H."/>
            <person name="Hubbard S.S."/>
            <person name="Banfield J.F."/>
        </authorList>
    </citation>
    <scope>NUCLEOTIDE SEQUENCE [LARGE SCALE GENOMIC DNA]</scope>
</reference>
<dbReference type="STRING" id="1802436.A2370_00820"/>
<organism evidence="6 7">
    <name type="scientific">Candidatus Vogelbacteria bacterium RIFOXYB1_FULL_42_16</name>
    <dbReference type="NCBI Taxonomy" id="1802436"/>
    <lineage>
        <taxon>Bacteria</taxon>
        <taxon>Candidatus Vogeliibacteriota</taxon>
    </lineage>
</organism>
<dbReference type="GO" id="GO:0006508">
    <property type="term" value="P:proteolysis"/>
    <property type="evidence" value="ECO:0007669"/>
    <property type="project" value="UniProtKB-KW"/>
</dbReference>
<dbReference type="Proteomes" id="UP000176222">
    <property type="component" value="Unassembled WGS sequence"/>
</dbReference>
<dbReference type="InterPro" id="IPR000064">
    <property type="entry name" value="NLP_P60_dom"/>
</dbReference>
<evidence type="ECO:0000256" key="2">
    <source>
        <dbReference type="ARBA" id="ARBA00022670"/>
    </source>
</evidence>
<protein>
    <recommendedName>
        <fullName evidence="5">NlpC/P60 domain-containing protein</fullName>
    </recommendedName>
</protein>
<feature type="domain" description="NlpC/P60" evidence="5">
    <location>
        <begin position="2"/>
        <end position="144"/>
    </location>
</feature>
<evidence type="ECO:0000313" key="6">
    <source>
        <dbReference type="EMBL" id="OHA59048.1"/>
    </source>
</evidence>
<comment type="similarity">
    <text evidence="1">Belongs to the peptidase C40 family.</text>
</comment>
<dbReference type="PANTHER" id="PTHR47053:SF1">
    <property type="entry name" value="MUREIN DD-ENDOPEPTIDASE MEPH-RELATED"/>
    <property type="match status" value="1"/>
</dbReference>
<comment type="caution">
    <text evidence="6">The sequence shown here is derived from an EMBL/GenBank/DDBJ whole genome shotgun (WGS) entry which is preliminary data.</text>
</comment>
<gene>
    <name evidence="6" type="ORF">A2370_00820</name>
</gene>